<dbReference type="InterPro" id="IPR014133">
    <property type="entry name" value="Cry_DASH"/>
</dbReference>
<evidence type="ECO:0000313" key="9">
    <source>
        <dbReference type="EMBL" id="XBM01364.1"/>
    </source>
</evidence>
<dbReference type="InterPro" id="IPR036155">
    <property type="entry name" value="Crypto/Photolyase_N_sf"/>
</dbReference>
<dbReference type="EMBL" id="CP157355">
    <property type="protein sequence ID" value="XBM01364.1"/>
    <property type="molecule type" value="Genomic_DNA"/>
</dbReference>
<reference evidence="9" key="1">
    <citation type="submission" date="2024-05" db="EMBL/GenBank/DDBJ databases">
        <authorList>
            <person name="Yang L."/>
            <person name="Pan L."/>
        </authorList>
    </citation>
    <scope>NUCLEOTIDE SEQUENCE</scope>
    <source>
        <strain evidence="9">FCG-7</strain>
    </source>
</reference>
<evidence type="ECO:0000256" key="5">
    <source>
        <dbReference type="ARBA" id="ARBA00022991"/>
    </source>
</evidence>
<dbReference type="Gene3D" id="3.40.50.620">
    <property type="entry name" value="HUPs"/>
    <property type="match status" value="1"/>
</dbReference>
<dbReference type="PRINTS" id="PR00147">
    <property type="entry name" value="DNAPHOTLYASE"/>
</dbReference>
<dbReference type="InterPro" id="IPR014729">
    <property type="entry name" value="Rossmann-like_a/b/a_fold"/>
</dbReference>
<keyword evidence="4 6" id="KW-0274">FAD</keyword>
<dbReference type="RefSeq" id="WP_348945663.1">
    <property type="nucleotide sequence ID" value="NZ_CP157355.1"/>
</dbReference>
<gene>
    <name evidence="9" type="ORF">ABHF33_03475</name>
</gene>
<comment type="function">
    <text evidence="7">May have a photoreceptor function.</text>
</comment>
<dbReference type="Gene3D" id="1.10.579.10">
    <property type="entry name" value="DNA Cyclobutane Dipyrimidine Photolyase, subunit A, domain 3"/>
    <property type="match status" value="1"/>
</dbReference>
<dbReference type="Gene3D" id="1.25.40.80">
    <property type="match status" value="1"/>
</dbReference>
<keyword evidence="3 6" id="KW-0285">Flavoprotein</keyword>
<feature type="domain" description="Photolyase/cryptochrome alpha/beta" evidence="8">
    <location>
        <begin position="2"/>
        <end position="130"/>
    </location>
</feature>
<dbReference type="InterPro" id="IPR005101">
    <property type="entry name" value="Cryptochr/Photolyase_FAD-bd"/>
</dbReference>
<dbReference type="GO" id="GO:0003913">
    <property type="term" value="F:DNA photolyase activity"/>
    <property type="evidence" value="ECO:0007669"/>
    <property type="project" value="InterPro"/>
</dbReference>
<dbReference type="SUPFAM" id="SSF48173">
    <property type="entry name" value="Cryptochrome/photolyase FAD-binding domain"/>
    <property type="match status" value="1"/>
</dbReference>
<dbReference type="AlphaFoldDB" id="A0AAU7FCW4"/>
<comment type="similarity">
    <text evidence="1 7">Belongs to the DNA photolyase class-1 family.</text>
</comment>
<dbReference type="SUPFAM" id="SSF52425">
    <property type="entry name" value="Cryptochrome/photolyase, N-terminal domain"/>
    <property type="match status" value="1"/>
</dbReference>
<feature type="binding site" evidence="6">
    <location>
        <position position="231"/>
    </location>
    <ligand>
        <name>FAD</name>
        <dbReference type="ChEBI" id="CHEBI:57692"/>
    </ligand>
</feature>
<protein>
    <recommendedName>
        <fullName evidence="2 7">Cryptochrome DASH</fullName>
    </recommendedName>
</protein>
<feature type="binding site" evidence="6">
    <location>
        <begin position="284"/>
        <end position="291"/>
    </location>
    <ligand>
        <name>FAD</name>
        <dbReference type="ChEBI" id="CHEBI:57692"/>
    </ligand>
</feature>
<feature type="binding site" evidence="6">
    <location>
        <begin position="244"/>
        <end position="248"/>
    </location>
    <ligand>
        <name>FAD</name>
        <dbReference type="ChEBI" id="CHEBI:57692"/>
    </ligand>
</feature>
<dbReference type="GO" id="GO:0071949">
    <property type="term" value="F:FAD binding"/>
    <property type="evidence" value="ECO:0007669"/>
    <property type="project" value="TreeGrafter"/>
</dbReference>
<dbReference type="InterPro" id="IPR002081">
    <property type="entry name" value="Cryptochrome/DNA_photolyase_1"/>
</dbReference>
<dbReference type="NCBIfam" id="TIGR02765">
    <property type="entry name" value="crypto_DASH"/>
    <property type="match status" value="1"/>
</dbReference>
<dbReference type="KEGG" id="cmav:ABHF33_03475"/>
<comment type="cofactor">
    <cofactor evidence="6 7">
        <name>FAD</name>
        <dbReference type="ChEBI" id="CHEBI:57692"/>
    </cofactor>
    <text evidence="6 7">Binds 1 FAD per subunit.</text>
</comment>
<dbReference type="Pfam" id="PF03441">
    <property type="entry name" value="FAD_binding_7"/>
    <property type="match status" value="1"/>
</dbReference>
<evidence type="ECO:0000256" key="3">
    <source>
        <dbReference type="ARBA" id="ARBA00022630"/>
    </source>
</evidence>
<evidence type="ECO:0000259" key="8">
    <source>
        <dbReference type="PROSITE" id="PS51645"/>
    </source>
</evidence>
<evidence type="ECO:0000256" key="6">
    <source>
        <dbReference type="PIRSR" id="PIRSR602081-1"/>
    </source>
</evidence>
<organism evidence="9">
    <name type="scientific">Chitinibacter mangrovi</name>
    <dbReference type="NCBI Taxonomy" id="3153927"/>
    <lineage>
        <taxon>Bacteria</taxon>
        <taxon>Pseudomonadati</taxon>
        <taxon>Pseudomonadota</taxon>
        <taxon>Betaproteobacteria</taxon>
        <taxon>Neisseriales</taxon>
        <taxon>Chitinibacteraceae</taxon>
        <taxon>Chitinibacter</taxon>
    </lineage>
</organism>
<comment type="cofactor">
    <cofactor evidence="7">
        <name>(6R)-5,10-methylene-5,6,7,8-tetrahydrofolate</name>
        <dbReference type="ChEBI" id="CHEBI:15636"/>
    </cofactor>
    <text evidence="7">Binds 1 5,10-methenyltetrahydrofolate (MTHF) per subunit.</text>
</comment>
<dbReference type="InterPro" id="IPR006050">
    <property type="entry name" value="DNA_photolyase_N"/>
</dbReference>
<evidence type="ECO:0000256" key="4">
    <source>
        <dbReference type="ARBA" id="ARBA00022827"/>
    </source>
</evidence>
<keyword evidence="5 7" id="KW-0157">Chromophore</keyword>
<proteinExistence type="inferred from homology"/>
<sequence>MRTAIYWFRNDLRLADNPALQQACAQAEQLALVYCWPPDENTAWGFTRIGQHRKAFLVDTLQDLAAQCQQLGQQLLIIHGKPEQVLPALMQFLAAEAIYSEAILAPEEIAQCQALRAQNCPLHTVWQSSMLEPASLPFAPEQLPLVFTTFRQQVEAAGIMPPAPLAAPSALPAAPAQIHDYPATDWPALRGEPIVDSRSAFPYVSAAWRGGASSGLAHLQRYFASGLADRYKQTRNGLIGTDYSCKFSPWLATGAISARQILQALREHEAQVGANDSTYWIWFELLWRDYFRLLHWRFGAQLYRAGGLKGRLLQSHHPERFTRWCQAETGQPFIDAAMRELSATGYLSNRMRQNVASYLIHDLQCDWRAGAAWFEAQLLDYDVYSNQGNWLYLAGLGTDPRPNRRFNIEKQATMYDPDQAYIKRWLDLSHR</sequence>
<evidence type="ECO:0000256" key="2">
    <source>
        <dbReference type="ARBA" id="ARBA00017881"/>
    </source>
</evidence>
<dbReference type="GO" id="GO:0000719">
    <property type="term" value="P:photoreactive repair"/>
    <property type="evidence" value="ECO:0007669"/>
    <property type="project" value="TreeGrafter"/>
</dbReference>
<name>A0AAU7FCW4_9NEIS</name>
<feature type="binding site" evidence="6">
    <location>
        <begin position="380"/>
        <end position="382"/>
    </location>
    <ligand>
        <name>FAD</name>
        <dbReference type="ChEBI" id="CHEBI:57692"/>
    </ligand>
</feature>
<dbReference type="PANTHER" id="PTHR11455:SF22">
    <property type="entry name" value="CRYPTOCHROME DASH"/>
    <property type="match status" value="1"/>
</dbReference>
<dbReference type="GO" id="GO:0003677">
    <property type="term" value="F:DNA binding"/>
    <property type="evidence" value="ECO:0007669"/>
    <property type="project" value="TreeGrafter"/>
</dbReference>
<dbReference type="InterPro" id="IPR036134">
    <property type="entry name" value="Crypto/Photolyase_FAD-like_sf"/>
</dbReference>
<evidence type="ECO:0000256" key="7">
    <source>
        <dbReference type="RuleBase" id="RU367151"/>
    </source>
</evidence>
<accession>A0AAU7FCW4</accession>
<dbReference type="Pfam" id="PF00875">
    <property type="entry name" value="DNA_photolyase"/>
    <property type="match status" value="1"/>
</dbReference>
<dbReference type="PROSITE" id="PS51645">
    <property type="entry name" value="PHR_CRY_ALPHA_BETA"/>
    <property type="match status" value="1"/>
</dbReference>
<dbReference type="PANTHER" id="PTHR11455">
    <property type="entry name" value="CRYPTOCHROME"/>
    <property type="match status" value="1"/>
</dbReference>
<evidence type="ECO:0000256" key="1">
    <source>
        <dbReference type="ARBA" id="ARBA00005862"/>
    </source>
</evidence>